<dbReference type="AlphaFoldDB" id="A0A0P1GRH4"/>
<keyword evidence="3" id="KW-1185">Reference proteome</keyword>
<dbReference type="InterPro" id="IPR046474">
    <property type="entry name" value="DUF6795"/>
</dbReference>
<protein>
    <recommendedName>
        <fullName evidence="1">DUF6795 domain-containing protein</fullName>
    </recommendedName>
</protein>
<dbReference type="Proteomes" id="UP000052022">
    <property type="component" value="Unassembled WGS sequence"/>
</dbReference>
<reference evidence="2 3" key="1">
    <citation type="submission" date="2015-09" db="EMBL/GenBank/DDBJ databases">
        <authorList>
            <consortium name="Swine Surveillance"/>
        </authorList>
    </citation>
    <scope>NUCLEOTIDE SEQUENCE [LARGE SCALE GENOMIC DNA]</scope>
    <source>
        <strain evidence="2 3">CECT 7557</strain>
    </source>
</reference>
<sequence length="160" mass="16967">MSDIIEPKGAFPRVAAILLAVGLVLIGTMMAKSEEFICSPMTGQLVTADGGPAGGVSITREWFAGGKSGRDTAKTDAEGRFAFAAVHPKQSLLSWLPGEKAVRQVFSADLDTGRFEFLDVHSRGYGRNAETGGKDFNMRCRIGVTPGKGDVGWGTCTLIE</sequence>
<gene>
    <name evidence="2" type="ORF">TRM7557_01739</name>
</gene>
<evidence type="ECO:0000313" key="2">
    <source>
        <dbReference type="EMBL" id="CUH78134.1"/>
    </source>
</evidence>
<feature type="domain" description="DUF6795" evidence="1">
    <location>
        <begin position="46"/>
        <end position="142"/>
    </location>
</feature>
<accession>A0A0P1GRH4</accession>
<evidence type="ECO:0000313" key="3">
    <source>
        <dbReference type="Proteomes" id="UP000052022"/>
    </source>
</evidence>
<dbReference type="EMBL" id="CYSD01000025">
    <property type="protein sequence ID" value="CUH78134.1"/>
    <property type="molecule type" value="Genomic_DNA"/>
</dbReference>
<organism evidence="2 3">
    <name type="scientific">Tritonibacter multivorans</name>
    <dbReference type="NCBI Taxonomy" id="928856"/>
    <lineage>
        <taxon>Bacteria</taxon>
        <taxon>Pseudomonadati</taxon>
        <taxon>Pseudomonadota</taxon>
        <taxon>Alphaproteobacteria</taxon>
        <taxon>Rhodobacterales</taxon>
        <taxon>Paracoccaceae</taxon>
        <taxon>Tritonibacter</taxon>
    </lineage>
</organism>
<dbReference type="STRING" id="928856.SAMN04488049_1268"/>
<proteinExistence type="predicted"/>
<evidence type="ECO:0000259" key="1">
    <source>
        <dbReference type="Pfam" id="PF20598"/>
    </source>
</evidence>
<dbReference type="Pfam" id="PF20598">
    <property type="entry name" value="DUF6795"/>
    <property type="match status" value="1"/>
</dbReference>
<name>A0A0P1GRH4_9RHOB</name>